<evidence type="ECO:0000256" key="1">
    <source>
        <dbReference type="ARBA" id="ARBA00011073"/>
    </source>
</evidence>
<feature type="compositionally biased region" description="Low complexity" evidence="6">
    <location>
        <begin position="214"/>
        <end position="229"/>
    </location>
</feature>
<evidence type="ECO:0000256" key="6">
    <source>
        <dbReference type="SAM" id="MobiDB-lite"/>
    </source>
</evidence>
<dbReference type="InterPro" id="IPR023828">
    <property type="entry name" value="Peptidase_S8_Ser-AS"/>
</dbReference>
<gene>
    <name evidence="8" type="ORF">BU14_0098s0042</name>
</gene>
<evidence type="ECO:0000259" key="7">
    <source>
        <dbReference type="Pfam" id="PF00082"/>
    </source>
</evidence>
<keyword evidence="2" id="KW-0645">Protease</keyword>
<protein>
    <recommendedName>
        <fullName evidence="7">Peptidase S8/S53 domain-containing protein</fullName>
    </recommendedName>
</protein>
<dbReference type="PROSITE" id="PS00138">
    <property type="entry name" value="SUBTILASE_SER"/>
    <property type="match status" value="1"/>
</dbReference>
<feature type="compositionally biased region" description="Pro residues" evidence="6">
    <location>
        <begin position="194"/>
        <end position="213"/>
    </location>
</feature>
<evidence type="ECO:0000313" key="8">
    <source>
        <dbReference type="EMBL" id="OSX78816.1"/>
    </source>
</evidence>
<dbReference type="InterPro" id="IPR036852">
    <property type="entry name" value="Peptidase_S8/S53_dom_sf"/>
</dbReference>
<feature type="domain" description="Peptidase S8/S53" evidence="7">
    <location>
        <begin position="48"/>
        <end position="166"/>
    </location>
</feature>
<comment type="similarity">
    <text evidence="1 5">Belongs to the peptidase S8 family.</text>
</comment>
<evidence type="ECO:0000256" key="5">
    <source>
        <dbReference type="PROSITE-ProRule" id="PRU01240"/>
    </source>
</evidence>
<dbReference type="InterPro" id="IPR050131">
    <property type="entry name" value="Peptidase_S8_subtilisin-like"/>
</dbReference>
<keyword evidence="3" id="KW-0378">Hydrolase</keyword>
<evidence type="ECO:0000256" key="4">
    <source>
        <dbReference type="ARBA" id="ARBA00022825"/>
    </source>
</evidence>
<dbReference type="AlphaFoldDB" id="A0A1X6PDJ5"/>
<evidence type="ECO:0000256" key="2">
    <source>
        <dbReference type="ARBA" id="ARBA00022670"/>
    </source>
</evidence>
<accession>A0A1X6PDJ5</accession>
<dbReference type="Pfam" id="PF00082">
    <property type="entry name" value="Peptidase_S8"/>
    <property type="match status" value="1"/>
</dbReference>
<dbReference type="PANTHER" id="PTHR43806:SF11">
    <property type="entry name" value="CEREVISIN-RELATED"/>
    <property type="match status" value="1"/>
</dbReference>
<keyword evidence="9" id="KW-1185">Reference proteome</keyword>
<dbReference type="Proteomes" id="UP000218209">
    <property type="component" value="Unassembled WGS sequence"/>
</dbReference>
<reference evidence="8 9" key="1">
    <citation type="submission" date="2017-03" db="EMBL/GenBank/DDBJ databases">
        <title>WGS assembly of Porphyra umbilicalis.</title>
        <authorList>
            <person name="Brawley S.H."/>
            <person name="Blouin N.A."/>
            <person name="Ficko-Blean E."/>
            <person name="Wheeler G.L."/>
            <person name="Lohr M."/>
            <person name="Goodson H.V."/>
            <person name="Jenkins J.W."/>
            <person name="Blaby-Haas C.E."/>
            <person name="Helliwell K.E."/>
            <person name="Chan C."/>
            <person name="Marriage T."/>
            <person name="Bhattacharya D."/>
            <person name="Klein A.S."/>
            <person name="Badis Y."/>
            <person name="Brodie J."/>
            <person name="Cao Y."/>
            <person name="Collen J."/>
            <person name="Dittami S.M."/>
            <person name="Gachon C.M."/>
            <person name="Green B.R."/>
            <person name="Karpowicz S."/>
            <person name="Kim J.W."/>
            <person name="Kudahl U."/>
            <person name="Lin S."/>
            <person name="Michel G."/>
            <person name="Mittag M."/>
            <person name="Olson B.J."/>
            <person name="Pangilinan J."/>
            <person name="Peng Y."/>
            <person name="Qiu H."/>
            <person name="Shu S."/>
            <person name="Singer J.T."/>
            <person name="Smith A.G."/>
            <person name="Sprecher B.N."/>
            <person name="Wagner V."/>
            <person name="Wang W."/>
            <person name="Wang Z.-Y."/>
            <person name="Yan J."/>
            <person name="Yarish C."/>
            <person name="Zoeuner-Riek S."/>
            <person name="Zhuang Y."/>
            <person name="Zou Y."/>
            <person name="Lindquist E.A."/>
            <person name="Grimwood J."/>
            <person name="Barry K."/>
            <person name="Rokhsar D.S."/>
            <person name="Schmutz J."/>
            <person name="Stiller J.W."/>
            <person name="Grossman A.R."/>
            <person name="Prochnik S.E."/>
        </authorList>
    </citation>
    <scope>NUCLEOTIDE SEQUENCE [LARGE SCALE GENOMIC DNA]</scope>
    <source>
        <strain evidence="8">4086291</strain>
    </source>
</reference>
<evidence type="ECO:0000256" key="3">
    <source>
        <dbReference type="ARBA" id="ARBA00022801"/>
    </source>
</evidence>
<dbReference type="PROSITE" id="PS51892">
    <property type="entry name" value="SUBTILASE"/>
    <property type="match status" value="1"/>
</dbReference>
<keyword evidence="4" id="KW-0720">Serine protease</keyword>
<dbReference type="GO" id="GO:0005615">
    <property type="term" value="C:extracellular space"/>
    <property type="evidence" value="ECO:0007669"/>
    <property type="project" value="TreeGrafter"/>
</dbReference>
<dbReference type="GO" id="GO:0004252">
    <property type="term" value="F:serine-type endopeptidase activity"/>
    <property type="evidence" value="ECO:0007669"/>
    <property type="project" value="InterPro"/>
</dbReference>
<dbReference type="OrthoDB" id="206201at2759"/>
<organism evidence="8 9">
    <name type="scientific">Porphyra umbilicalis</name>
    <name type="common">Purple laver</name>
    <name type="synonym">Red alga</name>
    <dbReference type="NCBI Taxonomy" id="2786"/>
    <lineage>
        <taxon>Eukaryota</taxon>
        <taxon>Rhodophyta</taxon>
        <taxon>Bangiophyceae</taxon>
        <taxon>Bangiales</taxon>
        <taxon>Bangiaceae</taxon>
        <taxon>Porphyra</taxon>
    </lineage>
</organism>
<dbReference type="EMBL" id="KV918804">
    <property type="protein sequence ID" value="OSX78816.1"/>
    <property type="molecule type" value="Genomic_DNA"/>
</dbReference>
<sequence length="258" mass="26131">MVCVKVNNKDGHNVRRDAIAGFDYATAYKVANPLVPVIMQASFHSSRNKLDAAAARMAAQGVIPVVSAGNNGRDACRYSPGGTDHVITVANADADDSVYRSSNTGSCIDVIAPGRQILSVDYQGGLRTKTGTSMSAPHTSGVVAALLSSIPNAGSLKVADVRALLQAPTVPTVGRYKLAWLDPACPVGGAPQPGASPPTAPQPAAPPVAPQPTAPQQAVPAPQVPCTPVTSGPMPGLPQMPGAPGAVMWPGGVPVRAA</sequence>
<name>A0A1X6PDJ5_PORUM</name>
<dbReference type="GO" id="GO:0006508">
    <property type="term" value="P:proteolysis"/>
    <property type="evidence" value="ECO:0007669"/>
    <property type="project" value="UniProtKB-KW"/>
</dbReference>
<evidence type="ECO:0000313" key="9">
    <source>
        <dbReference type="Proteomes" id="UP000218209"/>
    </source>
</evidence>
<proteinExistence type="inferred from homology"/>
<dbReference type="InterPro" id="IPR000209">
    <property type="entry name" value="Peptidase_S8/S53_dom"/>
</dbReference>
<dbReference type="Gene3D" id="3.40.50.200">
    <property type="entry name" value="Peptidase S8/S53 domain"/>
    <property type="match status" value="1"/>
</dbReference>
<dbReference type="PANTHER" id="PTHR43806">
    <property type="entry name" value="PEPTIDASE S8"/>
    <property type="match status" value="1"/>
</dbReference>
<dbReference type="SUPFAM" id="SSF52743">
    <property type="entry name" value="Subtilisin-like"/>
    <property type="match status" value="1"/>
</dbReference>
<comment type="caution">
    <text evidence="5">Lacks conserved residue(s) required for the propagation of feature annotation.</text>
</comment>
<feature type="region of interest" description="Disordered" evidence="6">
    <location>
        <begin position="189"/>
        <end position="258"/>
    </location>
</feature>